<organism evidence="1 2">
    <name type="scientific">Bacillus thuringiensis</name>
    <dbReference type="NCBI Taxonomy" id="1428"/>
    <lineage>
        <taxon>Bacteria</taxon>
        <taxon>Bacillati</taxon>
        <taxon>Bacillota</taxon>
        <taxon>Bacilli</taxon>
        <taxon>Bacillales</taxon>
        <taxon>Bacillaceae</taxon>
        <taxon>Bacillus</taxon>
        <taxon>Bacillus cereus group</taxon>
    </lineage>
</organism>
<dbReference type="RefSeq" id="WP_098316987.1">
    <property type="nucleotide sequence ID" value="NZ_NTYF01000023.1"/>
</dbReference>
<sequence length="109" mass="12673">MSQNPVETIDVITTVALATETYIDVMKNAKMEPQVPDFAFDIQEALPVFYKELEGLKEQLEAEGQEVEENTFTRYFFEKLVFDKYKVVETVANNGEKIKPFYKLSDCRF</sequence>
<dbReference type="AlphaFoldDB" id="A0ABD6SN32"/>
<accession>A0ABD6SN32</accession>
<proteinExistence type="predicted"/>
<dbReference type="EMBL" id="NTYF01000023">
    <property type="protein sequence ID" value="PER55642.1"/>
    <property type="molecule type" value="Genomic_DNA"/>
</dbReference>
<comment type="caution">
    <text evidence="1">The sequence shown here is derived from an EMBL/GenBank/DDBJ whole genome shotgun (WGS) entry which is preliminary data.</text>
</comment>
<reference evidence="1 2" key="1">
    <citation type="submission" date="2017-09" db="EMBL/GenBank/DDBJ databases">
        <title>Large-scale bioinformatics analysis of Bacillus genomes uncovers conserved roles of natural products in bacterial physiology.</title>
        <authorList>
            <consortium name="Agbiome Team Llc"/>
            <person name="Bleich R.M."/>
            <person name="Kirk G.J."/>
            <person name="Santa Maria K.C."/>
            <person name="Allen S.E."/>
            <person name="Farag S."/>
            <person name="Shank E.A."/>
            <person name="Bowers A."/>
        </authorList>
    </citation>
    <scope>NUCLEOTIDE SEQUENCE [LARGE SCALE GENOMIC DNA]</scope>
    <source>
        <strain evidence="1 2">AFS005140</strain>
    </source>
</reference>
<evidence type="ECO:0000313" key="2">
    <source>
        <dbReference type="Proteomes" id="UP000219897"/>
    </source>
</evidence>
<gene>
    <name evidence="1" type="ORF">CN495_07770</name>
</gene>
<dbReference type="Proteomes" id="UP000219897">
    <property type="component" value="Unassembled WGS sequence"/>
</dbReference>
<name>A0ABD6SN32_BACTU</name>
<evidence type="ECO:0000313" key="1">
    <source>
        <dbReference type="EMBL" id="PER55642.1"/>
    </source>
</evidence>
<protein>
    <submittedName>
        <fullName evidence="1">Uncharacterized protein</fullName>
    </submittedName>
</protein>